<gene>
    <name evidence="1" type="ORF">H1P_1480009</name>
</gene>
<dbReference type="AlphaFoldDB" id="A0A563VLW8"/>
<evidence type="ECO:0000313" key="1">
    <source>
        <dbReference type="EMBL" id="VEP12411.1"/>
    </source>
</evidence>
<dbReference type="Proteomes" id="UP000320055">
    <property type="component" value="Unassembled WGS sequence"/>
</dbReference>
<organism evidence="1 2">
    <name type="scientific">Hyella patelloides LEGE 07179</name>
    <dbReference type="NCBI Taxonomy" id="945734"/>
    <lineage>
        <taxon>Bacteria</taxon>
        <taxon>Bacillati</taxon>
        <taxon>Cyanobacteriota</taxon>
        <taxon>Cyanophyceae</taxon>
        <taxon>Pleurocapsales</taxon>
        <taxon>Hyellaceae</taxon>
        <taxon>Hyella</taxon>
    </lineage>
</organism>
<proteinExistence type="predicted"/>
<name>A0A563VLW8_9CYAN</name>
<sequence length="48" mass="5388">MCCDLNHNFTVVASLCLKATLVNLWLEKKLAINSFKVFLISSHHKCPG</sequence>
<reference evidence="1 2" key="1">
    <citation type="submission" date="2019-01" db="EMBL/GenBank/DDBJ databases">
        <authorList>
            <person name="Brito A."/>
        </authorList>
    </citation>
    <scope>NUCLEOTIDE SEQUENCE [LARGE SCALE GENOMIC DNA]</scope>
    <source>
        <strain evidence="1">1</strain>
    </source>
</reference>
<protein>
    <submittedName>
        <fullName evidence="1">Uncharacterized protein</fullName>
    </submittedName>
</protein>
<evidence type="ECO:0000313" key="2">
    <source>
        <dbReference type="Proteomes" id="UP000320055"/>
    </source>
</evidence>
<accession>A0A563VLW8</accession>
<dbReference type="EMBL" id="CAACVJ010000055">
    <property type="protein sequence ID" value="VEP12411.1"/>
    <property type="molecule type" value="Genomic_DNA"/>
</dbReference>
<keyword evidence="2" id="KW-1185">Reference proteome</keyword>